<protein>
    <submittedName>
        <fullName evidence="2">Uncharacterized protein</fullName>
    </submittedName>
</protein>
<name>A0A0C9Q8I0_LACPA</name>
<evidence type="ECO:0000256" key="1">
    <source>
        <dbReference type="SAM" id="MobiDB-lite"/>
    </source>
</evidence>
<comment type="caution">
    <text evidence="2">The sequence shown here is derived from an EMBL/GenBank/DDBJ whole genome shotgun (WGS) entry which is preliminary data.</text>
</comment>
<evidence type="ECO:0000313" key="2">
    <source>
        <dbReference type="EMBL" id="GAN36157.1"/>
    </source>
</evidence>
<dbReference type="EMBL" id="BAYM01000050">
    <property type="protein sequence ID" value="GAN36157.1"/>
    <property type="molecule type" value="Genomic_DNA"/>
</dbReference>
<evidence type="ECO:0000313" key="3">
    <source>
        <dbReference type="Proteomes" id="UP000032552"/>
    </source>
</evidence>
<proteinExistence type="predicted"/>
<dbReference type="Proteomes" id="UP000032552">
    <property type="component" value="Unassembled WGS sequence"/>
</dbReference>
<reference evidence="3" key="1">
    <citation type="submission" date="2014-05" db="EMBL/GenBank/DDBJ databases">
        <title>Whole genome sequencing of Lactobacillus casei NRIC0644.</title>
        <authorList>
            <person name="Atarashi H."/>
            <person name="Yoshida Y."/>
            <person name="Fujimura S."/>
            <person name="Tanaka N."/>
            <person name="Shiwa Y."/>
            <person name="Yoshikawa H."/>
            <person name="Okada S."/>
            <person name="Nakagawa J."/>
        </authorList>
    </citation>
    <scope>NUCLEOTIDE SEQUENCE [LARGE SCALE GENOMIC DNA]</scope>
    <source>
        <strain evidence="3">NRIC0644</strain>
    </source>
</reference>
<feature type="region of interest" description="Disordered" evidence="1">
    <location>
        <begin position="38"/>
        <end position="64"/>
    </location>
</feature>
<gene>
    <name evidence="2" type="ORF">LC0644_0746</name>
</gene>
<sequence length="64" mass="6545">MPAAKTIAIAGVAAGTVILAAATVMGIVTGLTATTGATRRTSAGNKAHRRRKCRSVKSGHYQKH</sequence>
<dbReference type="AlphaFoldDB" id="A0A0C9Q8I0"/>
<feature type="compositionally biased region" description="Basic residues" evidence="1">
    <location>
        <begin position="46"/>
        <end position="64"/>
    </location>
</feature>
<organism evidence="2 3">
    <name type="scientific">Lacticaseibacillus paracasei NRIC 0644</name>
    <dbReference type="NCBI Taxonomy" id="1435038"/>
    <lineage>
        <taxon>Bacteria</taxon>
        <taxon>Bacillati</taxon>
        <taxon>Bacillota</taxon>
        <taxon>Bacilli</taxon>
        <taxon>Lactobacillales</taxon>
        <taxon>Lactobacillaceae</taxon>
        <taxon>Lacticaseibacillus</taxon>
    </lineage>
</organism>
<accession>A0A0C9Q8I0</accession>